<dbReference type="Proteomes" id="UP000027604">
    <property type="component" value="Chromosome I"/>
</dbReference>
<reference evidence="1 2" key="1">
    <citation type="journal article" date="2015" name="Genome Announc.">
        <title>Genome Sequence of Mushroom Soft-Rot Pathogen Janthinobacterium agaricidamnosum.</title>
        <authorList>
            <person name="Graupner K."/>
            <person name="Lackner G."/>
            <person name="Hertweck C."/>
        </authorList>
    </citation>
    <scope>NUCLEOTIDE SEQUENCE [LARGE SCALE GENOMIC DNA]</scope>
    <source>
        <strain evidence="2">NBRC 102515 / DSM 9628</strain>
    </source>
</reference>
<name>W0V8D7_9BURK</name>
<sequence length="48" mass="5348">MAGHHNAFVAFLVDCRDIKEIASIAGACQLFNSTPPVLSSWMIFYFNN</sequence>
<protein>
    <submittedName>
        <fullName evidence="1">Uncharacterized protein</fullName>
    </submittedName>
</protein>
<dbReference type="KEGG" id="jag:GJA_2893"/>
<evidence type="ECO:0000313" key="1">
    <source>
        <dbReference type="EMBL" id="CDG83522.1"/>
    </source>
</evidence>
<accession>W0V8D7</accession>
<gene>
    <name evidence="1" type="ORF">GJA_2893</name>
</gene>
<dbReference type="AlphaFoldDB" id="W0V8D7"/>
<keyword evidence="2" id="KW-1185">Reference proteome</keyword>
<dbReference type="PATRIC" id="fig|1349767.4.peg.4611"/>
<organism evidence="1 2">
    <name type="scientific">Janthinobacterium agaricidamnosum NBRC 102515 = DSM 9628</name>
    <dbReference type="NCBI Taxonomy" id="1349767"/>
    <lineage>
        <taxon>Bacteria</taxon>
        <taxon>Pseudomonadati</taxon>
        <taxon>Pseudomonadota</taxon>
        <taxon>Betaproteobacteria</taxon>
        <taxon>Burkholderiales</taxon>
        <taxon>Oxalobacteraceae</taxon>
        <taxon>Janthinobacterium</taxon>
    </lineage>
</organism>
<evidence type="ECO:0000313" key="2">
    <source>
        <dbReference type="Proteomes" id="UP000027604"/>
    </source>
</evidence>
<dbReference type="HOGENOM" id="CLU_3153765_0_0_4"/>
<proteinExistence type="predicted"/>
<dbReference type="EMBL" id="HG322949">
    <property type="protein sequence ID" value="CDG83522.1"/>
    <property type="molecule type" value="Genomic_DNA"/>
</dbReference>